<dbReference type="InterPro" id="IPR036278">
    <property type="entry name" value="Sialidase_sf"/>
</dbReference>
<dbReference type="AlphaFoldDB" id="A0A518GDQ1"/>
<evidence type="ECO:0000313" key="2">
    <source>
        <dbReference type="EMBL" id="QDV26729.1"/>
    </source>
</evidence>
<keyword evidence="3" id="KW-1185">Reference proteome</keyword>
<dbReference type="Pfam" id="PF15892">
    <property type="entry name" value="BNR_4"/>
    <property type="match status" value="1"/>
</dbReference>
<proteinExistence type="predicted"/>
<protein>
    <submittedName>
        <fullName evidence="2">Uncharacterized protein</fullName>
    </submittedName>
</protein>
<accession>A0A518GDQ1</accession>
<dbReference type="KEGG" id="ahel:Q31a_51080"/>
<gene>
    <name evidence="2" type="ORF">Q31a_51080</name>
</gene>
<dbReference type="Gene3D" id="2.120.10.10">
    <property type="match status" value="1"/>
</dbReference>
<dbReference type="OrthoDB" id="6381507at2"/>
<dbReference type="SUPFAM" id="SSF50939">
    <property type="entry name" value="Sialidases"/>
    <property type="match status" value="1"/>
</dbReference>
<name>A0A518GDQ1_9BACT</name>
<organism evidence="2 3">
    <name type="scientific">Aureliella helgolandensis</name>
    <dbReference type="NCBI Taxonomy" id="2527968"/>
    <lineage>
        <taxon>Bacteria</taxon>
        <taxon>Pseudomonadati</taxon>
        <taxon>Planctomycetota</taxon>
        <taxon>Planctomycetia</taxon>
        <taxon>Pirellulales</taxon>
        <taxon>Pirellulaceae</taxon>
        <taxon>Aureliella</taxon>
    </lineage>
</organism>
<dbReference type="EMBL" id="CP036298">
    <property type="protein sequence ID" value="QDV26729.1"/>
    <property type="molecule type" value="Genomic_DNA"/>
</dbReference>
<sequence length="836" mass="90875">MSRRFKRVTIPASIQAGKCSGIFPIDLSTDAQLQAAVFPTGRNVYVTEDDGETPVPACLIPKGHICGSNGGWTWFTQPVAVYDPVGNNTLTGWVNQQGARHISVYNHDTKTQQDILLSTTDLEGDDHNNPSICIRSDGRYLVAYCEHNERNTVKFRVSTNPNDGSAWDAEYSITPTVEGILSYSQLWRLSGENKIYLFGRHKGADAWYYVTSTDDGATWSAQVDFIDHGTFQCYPRFWTNGVDKFLIVCTKKENNVNSFIANESAGVALDLTGNRPIYALQYNSGSGWAEMNGDALTLPIVHTDYGASSIIATDAGNDSRWVGDITQDAEGVVHALYYVYPNHDERNHDLYHATYDADTETWSSVKVMDEGGPIVSHYSPSVSYPGVAVFDPLDASKIAVAREVAGIREIEIWKRTGSTWAKLQEITSGSTAHNFRPNFAHGRVAGVEPYLFWMGAGRYEGYEDFTLAMMQYPARPASGILVRLELDGVTDRVLRVYYTDQNEDKLQSPQEVAAGMGALNLYVGSLRLADNRANRTNFAAGGSKALTVLNTQEDTDETFGGIKFGPVGSDISSKMLISPAVENSFRVAMVAVVNWKTHPSAPLQQSILSNNSAGQGGIITRITTATSKFQFFAILSSGAISVTSDVAVPQNEPVLLYGEFDRFDTARRIKNRVGETEKTDAGASASMSTAVAQYHTIGQEKPSGTTYPLNGTLSMVGIFERTLPKAYTDTLSRAFSSPATFATIGTEQLDNEPLIADIVAAMKSDEVIAKALADAGTAADIAAADQVLQTDGGVLKLKTYRRGTTTEIIPEKTALTPTGADLTNPATEQLGGYKEE</sequence>
<evidence type="ECO:0000256" key="1">
    <source>
        <dbReference type="SAM" id="MobiDB-lite"/>
    </source>
</evidence>
<reference evidence="2 3" key="1">
    <citation type="submission" date="2019-02" db="EMBL/GenBank/DDBJ databases">
        <title>Deep-cultivation of Planctomycetes and their phenomic and genomic characterization uncovers novel biology.</title>
        <authorList>
            <person name="Wiegand S."/>
            <person name="Jogler M."/>
            <person name="Boedeker C."/>
            <person name="Pinto D."/>
            <person name="Vollmers J."/>
            <person name="Rivas-Marin E."/>
            <person name="Kohn T."/>
            <person name="Peeters S.H."/>
            <person name="Heuer A."/>
            <person name="Rast P."/>
            <person name="Oberbeckmann S."/>
            <person name="Bunk B."/>
            <person name="Jeske O."/>
            <person name="Meyerdierks A."/>
            <person name="Storesund J.E."/>
            <person name="Kallscheuer N."/>
            <person name="Luecker S."/>
            <person name="Lage O.M."/>
            <person name="Pohl T."/>
            <person name="Merkel B.J."/>
            <person name="Hornburger P."/>
            <person name="Mueller R.-W."/>
            <person name="Bruemmer F."/>
            <person name="Labrenz M."/>
            <person name="Spormann A.M."/>
            <person name="Op den Camp H."/>
            <person name="Overmann J."/>
            <person name="Amann R."/>
            <person name="Jetten M.S.M."/>
            <person name="Mascher T."/>
            <person name="Medema M.H."/>
            <person name="Devos D.P."/>
            <person name="Kaster A.-K."/>
            <person name="Ovreas L."/>
            <person name="Rohde M."/>
            <person name="Galperin M.Y."/>
            <person name="Jogler C."/>
        </authorList>
    </citation>
    <scope>NUCLEOTIDE SEQUENCE [LARGE SCALE GENOMIC DNA]</scope>
    <source>
        <strain evidence="2 3">Q31a</strain>
    </source>
</reference>
<feature type="region of interest" description="Disordered" evidence="1">
    <location>
        <begin position="814"/>
        <end position="836"/>
    </location>
</feature>
<dbReference type="RefSeq" id="WP_145083059.1">
    <property type="nucleotide sequence ID" value="NZ_CP036298.1"/>
</dbReference>
<evidence type="ECO:0000313" key="3">
    <source>
        <dbReference type="Proteomes" id="UP000318017"/>
    </source>
</evidence>
<dbReference type="Proteomes" id="UP000318017">
    <property type="component" value="Chromosome"/>
</dbReference>